<evidence type="ECO:0000313" key="3">
    <source>
        <dbReference type="Proteomes" id="UP000006242"/>
    </source>
</evidence>
<gene>
    <name evidence="2" type="ORF">SSPSH_000164</name>
</gene>
<reference evidence="2 3" key="1">
    <citation type="journal article" date="2011" name="J. Bacteriol.">
        <title>Genome sequence of Salinisphaera shabanensis, a gammaproteobacterium from the harsh, variable environment of the brine-seawater interface of the Shaban Deep in the Red Sea.</title>
        <authorList>
            <person name="Antunes A."/>
            <person name="Alam I."/>
            <person name="Bajic V.B."/>
            <person name="Stingl U."/>
        </authorList>
    </citation>
    <scope>NUCLEOTIDE SEQUENCE [LARGE SCALE GENOMIC DNA]</scope>
    <source>
        <strain evidence="2 3">E1L3A</strain>
    </source>
</reference>
<dbReference type="EMBL" id="AFNV02000001">
    <property type="protein sequence ID" value="ERJ20822.1"/>
    <property type="molecule type" value="Genomic_DNA"/>
</dbReference>
<dbReference type="OrthoDB" id="9782977at2"/>
<evidence type="ECO:0000259" key="1">
    <source>
        <dbReference type="Pfam" id="PF05618"/>
    </source>
</evidence>
<name>U2ES54_9GAMM</name>
<evidence type="ECO:0000313" key="2">
    <source>
        <dbReference type="EMBL" id="ERJ20822.1"/>
    </source>
</evidence>
<comment type="caution">
    <text evidence="2">The sequence shown here is derived from an EMBL/GenBank/DDBJ whole genome shotgun (WGS) entry which is preliminary data.</text>
</comment>
<dbReference type="eggNOG" id="COG4067">
    <property type="taxonomic scope" value="Bacteria"/>
</dbReference>
<accession>U2ES54</accession>
<dbReference type="InterPro" id="IPR021109">
    <property type="entry name" value="Peptidase_aspartic_dom_sf"/>
</dbReference>
<keyword evidence="2" id="KW-0645">Protease</keyword>
<dbReference type="Proteomes" id="UP000006242">
    <property type="component" value="Unassembled WGS sequence"/>
</dbReference>
<dbReference type="PANTHER" id="PTHR38037">
    <property type="entry name" value="ZN_PROTEASE DOMAIN-CONTAINING PROTEIN"/>
    <property type="match status" value="1"/>
</dbReference>
<proteinExistence type="predicted"/>
<dbReference type="Pfam" id="PF05618">
    <property type="entry name" value="Zn_protease"/>
    <property type="match status" value="1"/>
</dbReference>
<dbReference type="STRING" id="1033802.SSPSH_000164"/>
<dbReference type="InterPro" id="IPR008503">
    <property type="entry name" value="Asp_endopeptidase"/>
</dbReference>
<dbReference type="SUPFAM" id="SSF50630">
    <property type="entry name" value="Acid proteases"/>
    <property type="match status" value="1"/>
</dbReference>
<dbReference type="RefSeq" id="WP_021031257.1">
    <property type="nucleotide sequence ID" value="NZ_AFNV02000001.1"/>
</dbReference>
<dbReference type="AlphaFoldDB" id="U2ES54"/>
<keyword evidence="2" id="KW-0378">Hydrolase</keyword>
<feature type="domain" description="Retropepsin-like aspartic endopeptidase" evidence="1">
    <location>
        <begin position="23"/>
        <end position="157"/>
    </location>
</feature>
<dbReference type="GO" id="GO:0008233">
    <property type="term" value="F:peptidase activity"/>
    <property type="evidence" value="ECO:0007669"/>
    <property type="project" value="UniProtKB-KW"/>
</dbReference>
<dbReference type="GO" id="GO:0006508">
    <property type="term" value="P:proteolysis"/>
    <property type="evidence" value="ECO:0007669"/>
    <property type="project" value="UniProtKB-KW"/>
</dbReference>
<reference evidence="2 3" key="2">
    <citation type="journal article" date="2013" name="PLoS ONE">
        <title>INDIGO - INtegrated Data Warehouse of MIcrobial GenOmes with Examples from the Red Sea Extremophiles.</title>
        <authorList>
            <person name="Alam I."/>
            <person name="Antunes A."/>
            <person name="Kamau A.A."/>
            <person name="Ba Alawi W."/>
            <person name="Kalkatawi M."/>
            <person name="Stingl U."/>
            <person name="Bajic V.B."/>
        </authorList>
    </citation>
    <scope>NUCLEOTIDE SEQUENCE [LARGE SCALE GENOMIC DNA]</scope>
    <source>
        <strain evidence="2 3">E1L3A</strain>
    </source>
</reference>
<keyword evidence="3" id="KW-1185">Reference proteome</keyword>
<sequence length="162" mass="17980">MSSQSPDSGASPETPGAMASPAVIGWREWVSLPALGIDWVKAKIDTGARTSALHTFQLDVAHEHGAKVARFGVHPFQRDNDTISWCHAPVVDERSVRDSGGHQEWRFVIETPVRLAQREWPIEITLTARDTMLFRMLLGRTAMRSLRVDPLASFLTGRPPEA</sequence>
<protein>
    <submittedName>
        <fullName evidence="2">ATP-dependent zinc protease protein</fullName>
    </submittedName>
</protein>
<dbReference type="PANTHER" id="PTHR38037:SF1">
    <property type="entry name" value="ATP-DEPENDENT ZINC PROTEASE DOMAIN-CONTAINING PROTEIN-RELATED"/>
    <property type="match status" value="1"/>
</dbReference>
<dbReference type="Gene3D" id="2.40.70.10">
    <property type="entry name" value="Acid Proteases"/>
    <property type="match status" value="1"/>
</dbReference>
<organism evidence="2 3">
    <name type="scientific">Salinisphaera shabanensis E1L3A</name>
    <dbReference type="NCBI Taxonomy" id="1033802"/>
    <lineage>
        <taxon>Bacteria</taxon>
        <taxon>Pseudomonadati</taxon>
        <taxon>Pseudomonadota</taxon>
        <taxon>Gammaproteobacteria</taxon>
        <taxon>Salinisphaerales</taxon>
        <taxon>Salinisphaeraceae</taxon>
        <taxon>Salinisphaera</taxon>
    </lineage>
</organism>